<dbReference type="Proteomes" id="UP000324065">
    <property type="component" value="Unassembled WGS sequence"/>
</dbReference>
<dbReference type="InterPro" id="IPR014222">
    <property type="entry name" value="Cyt_c_oxidase_su2"/>
</dbReference>
<reference evidence="21 22" key="1">
    <citation type="submission" date="2019-09" db="EMBL/GenBank/DDBJ databases">
        <title>Genome sequence of Roseospira marina, one of the more divergent members of the non-sulfur purple photosynthetic bacterial family, the Rhodospirillaceae.</title>
        <authorList>
            <person name="Meyer T."/>
            <person name="Kyndt J."/>
        </authorList>
    </citation>
    <scope>NUCLEOTIDE SEQUENCE [LARGE SCALE GENOMIC DNA]</scope>
    <source>
        <strain evidence="21 22">DSM 15113</strain>
    </source>
</reference>
<evidence type="ECO:0000259" key="19">
    <source>
        <dbReference type="PROSITE" id="PS50857"/>
    </source>
</evidence>
<dbReference type="GO" id="GO:0004129">
    <property type="term" value="F:cytochrome-c oxidase activity"/>
    <property type="evidence" value="ECO:0007669"/>
    <property type="project" value="UniProtKB-EC"/>
</dbReference>
<evidence type="ECO:0000256" key="3">
    <source>
        <dbReference type="ARBA" id="ARBA00007866"/>
    </source>
</evidence>
<keyword evidence="6 15" id="KW-0812">Transmembrane</keyword>
<evidence type="ECO:0000259" key="20">
    <source>
        <dbReference type="PROSITE" id="PS50999"/>
    </source>
</evidence>
<dbReference type="InterPro" id="IPR036257">
    <property type="entry name" value="Cyt_c_oxidase_su2_TM_sf"/>
</dbReference>
<protein>
    <recommendedName>
        <fullName evidence="16">Cytochrome c oxidase subunit 2</fullName>
        <ecNumber evidence="16">7.1.1.9</ecNumber>
    </recommendedName>
</protein>
<comment type="function">
    <text evidence="13 16">Subunits I and II form the functional core of the enzyme complex. Electrons originating in cytochrome c are transferred via heme a and Cu(A) to the binuclear center formed by heme a3 and Cu(B).</text>
</comment>
<comment type="caution">
    <text evidence="21">The sequence shown here is derived from an EMBL/GenBank/DDBJ whole genome shotgun (WGS) entry which is preliminary data.</text>
</comment>
<dbReference type="SUPFAM" id="SSF81464">
    <property type="entry name" value="Cytochrome c oxidase subunit II-like, transmembrane region"/>
    <property type="match status" value="1"/>
</dbReference>
<evidence type="ECO:0000256" key="11">
    <source>
        <dbReference type="ARBA" id="ARBA00023008"/>
    </source>
</evidence>
<dbReference type="Gene3D" id="2.60.40.420">
    <property type="entry name" value="Cupredoxins - blue copper proteins"/>
    <property type="match status" value="1"/>
</dbReference>
<dbReference type="PROSITE" id="PS50999">
    <property type="entry name" value="COX2_TM"/>
    <property type="match status" value="1"/>
</dbReference>
<keyword evidence="9 15" id="KW-0249">Electron transport</keyword>
<evidence type="ECO:0000256" key="12">
    <source>
        <dbReference type="ARBA" id="ARBA00023136"/>
    </source>
</evidence>
<evidence type="ECO:0000256" key="15">
    <source>
        <dbReference type="RuleBase" id="RU000456"/>
    </source>
</evidence>
<dbReference type="InterPro" id="IPR011759">
    <property type="entry name" value="Cyt_c_oxidase_su2_TM_dom"/>
</dbReference>
<dbReference type="CDD" id="cd13912">
    <property type="entry name" value="CcO_II_C"/>
    <property type="match status" value="1"/>
</dbReference>
<gene>
    <name evidence="21" type="primary">coxB</name>
    <name evidence="21" type="ORF">F1188_08610</name>
</gene>
<dbReference type="InterPro" id="IPR008972">
    <property type="entry name" value="Cupredoxin"/>
</dbReference>
<dbReference type="OrthoDB" id="9781261at2"/>
<comment type="catalytic activity">
    <reaction evidence="14 16">
        <text>4 Fe(II)-[cytochrome c] + O2 + 8 H(+)(in) = 4 Fe(III)-[cytochrome c] + 2 H2O + 4 H(+)(out)</text>
        <dbReference type="Rhea" id="RHEA:11436"/>
        <dbReference type="Rhea" id="RHEA-COMP:10350"/>
        <dbReference type="Rhea" id="RHEA-COMP:14399"/>
        <dbReference type="ChEBI" id="CHEBI:15377"/>
        <dbReference type="ChEBI" id="CHEBI:15378"/>
        <dbReference type="ChEBI" id="CHEBI:15379"/>
        <dbReference type="ChEBI" id="CHEBI:29033"/>
        <dbReference type="ChEBI" id="CHEBI:29034"/>
        <dbReference type="EC" id="7.1.1.9"/>
    </reaction>
</comment>
<organism evidence="21 22">
    <name type="scientific">Roseospira marina</name>
    <dbReference type="NCBI Taxonomy" id="140057"/>
    <lineage>
        <taxon>Bacteria</taxon>
        <taxon>Pseudomonadati</taxon>
        <taxon>Pseudomonadota</taxon>
        <taxon>Alphaproteobacteria</taxon>
        <taxon>Rhodospirillales</taxon>
        <taxon>Rhodospirillaceae</taxon>
        <taxon>Roseospira</taxon>
    </lineage>
</organism>
<evidence type="ECO:0000256" key="17">
    <source>
        <dbReference type="SAM" id="MobiDB-lite"/>
    </source>
</evidence>
<evidence type="ECO:0000256" key="16">
    <source>
        <dbReference type="RuleBase" id="RU004024"/>
    </source>
</evidence>
<dbReference type="PANTHER" id="PTHR22888">
    <property type="entry name" value="CYTOCHROME C OXIDASE, SUBUNIT II"/>
    <property type="match status" value="1"/>
</dbReference>
<feature type="domain" description="Cytochrome oxidase subunit II transmembrane region profile" evidence="20">
    <location>
        <begin position="43"/>
        <end position="138"/>
    </location>
</feature>
<dbReference type="InterPro" id="IPR002429">
    <property type="entry name" value="CcO_II-like_C"/>
</dbReference>
<sequence>MPDVRPAPVCARTVRRTGWIGTHIGTVALLILGLPCAAALAAQPEPWQMWSQPAATPTMHLITDLHAYLNWLMLGVCVAVMGALGFVLWRFHHSRNPEPSTWSHNTPLEVAWTLIPVAILVAVAMPSFKLLYFMDSTEEADFTVKVIGHQWYWSYEYPDHGNFTFDSWMKYPEELEGDEPRLLAVDEHVVVPVGATVRLLFTSDDVIHSWAVPALGIKNDSIPGRISESWMQIEQPGTYYGQCSELCGVNHGFMPIAVRAVPDEEFQAWLADAQENFARVDPPPPARESEPVSVADAAD</sequence>
<evidence type="ECO:0000256" key="9">
    <source>
        <dbReference type="ARBA" id="ARBA00022982"/>
    </source>
</evidence>
<dbReference type="GO" id="GO:0042773">
    <property type="term" value="P:ATP synthesis coupled electron transport"/>
    <property type="evidence" value="ECO:0007669"/>
    <property type="project" value="TreeGrafter"/>
</dbReference>
<evidence type="ECO:0000256" key="8">
    <source>
        <dbReference type="ARBA" id="ARBA00022967"/>
    </source>
</evidence>
<accession>A0A5M6ICQ7</accession>
<comment type="cofactor">
    <cofactor evidence="1">
        <name>heme</name>
        <dbReference type="ChEBI" id="CHEBI:30413"/>
    </cofactor>
</comment>
<dbReference type="FunFam" id="2.60.40.420:FF:000001">
    <property type="entry name" value="Cytochrome c oxidase subunit 2"/>
    <property type="match status" value="1"/>
</dbReference>
<evidence type="ECO:0000256" key="2">
    <source>
        <dbReference type="ARBA" id="ARBA00004141"/>
    </source>
</evidence>
<dbReference type="GO" id="GO:0005886">
    <property type="term" value="C:plasma membrane"/>
    <property type="evidence" value="ECO:0007669"/>
    <property type="project" value="UniProtKB-SubCell"/>
</dbReference>
<evidence type="ECO:0000256" key="10">
    <source>
        <dbReference type="ARBA" id="ARBA00022989"/>
    </source>
</evidence>
<dbReference type="SUPFAM" id="SSF49503">
    <property type="entry name" value="Cupredoxins"/>
    <property type="match status" value="1"/>
</dbReference>
<dbReference type="EC" id="7.1.1.9" evidence="16"/>
<keyword evidence="5 15" id="KW-0679">Respiratory chain</keyword>
<dbReference type="InterPro" id="IPR001505">
    <property type="entry name" value="Copper_CuA"/>
</dbReference>
<keyword evidence="22" id="KW-1185">Reference proteome</keyword>
<feature type="domain" description="Cytochrome oxidase subunit II copper A binding" evidence="19">
    <location>
        <begin position="139"/>
        <end position="272"/>
    </location>
</feature>
<dbReference type="Pfam" id="PF02790">
    <property type="entry name" value="COX2_TM"/>
    <property type="match status" value="1"/>
</dbReference>
<feature type="transmembrane region" description="Helical" evidence="18">
    <location>
        <begin position="111"/>
        <end position="132"/>
    </location>
</feature>
<dbReference type="PANTHER" id="PTHR22888:SF9">
    <property type="entry name" value="CYTOCHROME C OXIDASE SUBUNIT 2"/>
    <property type="match status" value="1"/>
</dbReference>
<evidence type="ECO:0000256" key="1">
    <source>
        <dbReference type="ARBA" id="ARBA00001971"/>
    </source>
</evidence>
<dbReference type="RefSeq" id="WP_150061991.1">
    <property type="nucleotide sequence ID" value="NZ_JACHII010000002.1"/>
</dbReference>
<evidence type="ECO:0000256" key="7">
    <source>
        <dbReference type="ARBA" id="ARBA00022723"/>
    </source>
</evidence>
<evidence type="ECO:0000256" key="13">
    <source>
        <dbReference type="ARBA" id="ARBA00024688"/>
    </source>
</evidence>
<dbReference type="PROSITE" id="PS50857">
    <property type="entry name" value="COX2_CUA"/>
    <property type="match status" value="1"/>
</dbReference>
<evidence type="ECO:0000256" key="18">
    <source>
        <dbReference type="SAM" id="Phobius"/>
    </source>
</evidence>
<dbReference type="InterPro" id="IPR045187">
    <property type="entry name" value="CcO_II"/>
</dbReference>
<feature type="transmembrane region" description="Helical" evidence="18">
    <location>
        <begin position="68"/>
        <end position="91"/>
    </location>
</feature>
<feature type="region of interest" description="Disordered" evidence="17">
    <location>
        <begin position="277"/>
        <end position="299"/>
    </location>
</feature>
<comment type="cofactor">
    <cofactor evidence="16">
        <name>Cu cation</name>
        <dbReference type="ChEBI" id="CHEBI:23378"/>
    </cofactor>
    <text evidence="16">Binds a copper A center.</text>
</comment>
<evidence type="ECO:0000313" key="21">
    <source>
        <dbReference type="EMBL" id="KAA5606060.1"/>
    </source>
</evidence>
<evidence type="ECO:0000256" key="14">
    <source>
        <dbReference type="ARBA" id="ARBA00047816"/>
    </source>
</evidence>
<dbReference type="EMBL" id="VWPJ01000006">
    <property type="protein sequence ID" value="KAA5606060.1"/>
    <property type="molecule type" value="Genomic_DNA"/>
</dbReference>
<comment type="similarity">
    <text evidence="3 15">Belongs to the cytochrome c oxidase subunit 2 family.</text>
</comment>
<keyword evidence="8" id="KW-1278">Translocase</keyword>
<dbReference type="NCBIfam" id="TIGR02866">
    <property type="entry name" value="CoxB"/>
    <property type="match status" value="1"/>
</dbReference>
<evidence type="ECO:0000313" key="22">
    <source>
        <dbReference type="Proteomes" id="UP000324065"/>
    </source>
</evidence>
<keyword evidence="10 18" id="KW-1133">Transmembrane helix</keyword>
<keyword evidence="7 16" id="KW-0479">Metal-binding</keyword>
<keyword evidence="12 18" id="KW-0472">Membrane</keyword>
<dbReference type="Pfam" id="PF00116">
    <property type="entry name" value="COX2"/>
    <property type="match status" value="1"/>
</dbReference>
<dbReference type="PRINTS" id="PR01166">
    <property type="entry name" value="CYCOXIDASEII"/>
</dbReference>
<name>A0A5M6ICQ7_9PROT</name>
<evidence type="ECO:0000256" key="5">
    <source>
        <dbReference type="ARBA" id="ARBA00022660"/>
    </source>
</evidence>
<evidence type="ECO:0000256" key="6">
    <source>
        <dbReference type="ARBA" id="ARBA00022692"/>
    </source>
</evidence>
<dbReference type="GO" id="GO:0005507">
    <property type="term" value="F:copper ion binding"/>
    <property type="evidence" value="ECO:0007669"/>
    <property type="project" value="InterPro"/>
</dbReference>
<dbReference type="InterPro" id="IPR034210">
    <property type="entry name" value="CcO_II_C"/>
</dbReference>
<evidence type="ECO:0000256" key="4">
    <source>
        <dbReference type="ARBA" id="ARBA00022448"/>
    </source>
</evidence>
<dbReference type="Gene3D" id="1.10.287.90">
    <property type="match status" value="1"/>
</dbReference>
<keyword evidence="4 15" id="KW-0813">Transport</keyword>
<keyword evidence="21" id="KW-0560">Oxidoreductase</keyword>
<keyword evidence="11 16" id="KW-0186">Copper</keyword>
<comment type="subcellular location">
    <subcellularLocation>
        <location evidence="15">Cell membrane</location>
        <topology evidence="15">Multi-pass membrane protein</topology>
    </subcellularLocation>
    <subcellularLocation>
        <location evidence="2">Membrane</location>
        <topology evidence="2">Multi-pass membrane protein</topology>
    </subcellularLocation>
</comment>
<feature type="transmembrane region" description="Helical" evidence="18">
    <location>
        <begin position="20"/>
        <end position="42"/>
    </location>
</feature>
<proteinExistence type="inferred from homology"/>
<dbReference type="PROSITE" id="PS00078">
    <property type="entry name" value="COX2"/>
    <property type="match status" value="1"/>
</dbReference>
<dbReference type="GO" id="GO:0016491">
    <property type="term" value="F:oxidoreductase activity"/>
    <property type="evidence" value="ECO:0007669"/>
    <property type="project" value="UniProtKB-KW"/>
</dbReference>
<dbReference type="AlphaFoldDB" id="A0A5M6ICQ7"/>